<evidence type="ECO:0000313" key="1">
    <source>
        <dbReference type="EMBL" id="KAI0091005.1"/>
    </source>
</evidence>
<reference evidence="1" key="1">
    <citation type="journal article" date="2021" name="Environ. Microbiol.">
        <title>Gene family expansions and transcriptome signatures uncover fungal adaptations to wood decay.</title>
        <authorList>
            <person name="Hage H."/>
            <person name="Miyauchi S."/>
            <person name="Viragh M."/>
            <person name="Drula E."/>
            <person name="Min B."/>
            <person name="Chaduli D."/>
            <person name="Navarro D."/>
            <person name="Favel A."/>
            <person name="Norest M."/>
            <person name="Lesage-Meessen L."/>
            <person name="Balint B."/>
            <person name="Merenyi Z."/>
            <person name="de Eugenio L."/>
            <person name="Morin E."/>
            <person name="Martinez A.T."/>
            <person name="Baldrian P."/>
            <person name="Stursova M."/>
            <person name="Martinez M.J."/>
            <person name="Novotny C."/>
            <person name="Magnuson J.K."/>
            <person name="Spatafora J.W."/>
            <person name="Maurice S."/>
            <person name="Pangilinan J."/>
            <person name="Andreopoulos W."/>
            <person name="LaButti K."/>
            <person name="Hundley H."/>
            <person name="Na H."/>
            <person name="Kuo A."/>
            <person name="Barry K."/>
            <person name="Lipzen A."/>
            <person name="Henrissat B."/>
            <person name="Riley R."/>
            <person name="Ahrendt S."/>
            <person name="Nagy L.G."/>
            <person name="Grigoriev I.V."/>
            <person name="Martin F."/>
            <person name="Rosso M.N."/>
        </authorList>
    </citation>
    <scope>NUCLEOTIDE SEQUENCE</scope>
    <source>
        <strain evidence="1">CBS 384.51</strain>
    </source>
</reference>
<accession>A0ACB8U9S0</accession>
<keyword evidence="2" id="KW-1185">Reference proteome</keyword>
<protein>
    <submittedName>
        <fullName evidence="1">Uncharacterized protein</fullName>
    </submittedName>
</protein>
<name>A0ACB8U9S0_9APHY</name>
<organism evidence="1 2">
    <name type="scientific">Irpex rosettiformis</name>
    <dbReference type="NCBI Taxonomy" id="378272"/>
    <lineage>
        <taxon>Eukaryota</taxon>
        <taxon>Fungi</taxon>
        <taxon>Dikarya</taxon>
        <taxon>Basidiomycota</taxon>
        <taxon>Agaricomycotina</taxon>
        <taxon>Agaricomycetes</taxon>
        <taxon>Polyporales</taxon>
        <taxon>Irpicaceae</taxon>
        <taxon>Irpex</taxon>
    </lineage>
</organism>
<dbReference type="EMBL" id="MU274906">
    <property type="protein sequence ID" value="KAI0091005.1"/>
    <property type="molecule type" value="Genomic_DNA"/>
</dbReference>
<proteinExistence type="predicted"/>
<gene>
    <name evidence="1" type="ORF">BDY19DRAFT_991597</name>
</gene>
<evidence type="ECO:0000313" key="2">
    <source>
        <dbReference type="Proteomes" id="UP001055072"/>
    </source>
</evidence>
<comment type="caution">
    <text evidence="1">The sequence shown here is derived from an EMBL/GenBank/DDBJ whole genome shotgun (WGS) entry which is preliminary data.</text>
</comment>
<sequence>MPPPLRTPALWWKKCSPENSRLKTTLSKLANTLRSVHKRKVSWPADESHLATLPASEYLQHLLQPITNLYNELHAPGAFPNPVECIRVDLGNDINGATFAARGANLRLWEGKIPIVLSFPEALFDLQGNPSIRTISAVFKALEHDPTLKTIIVTDFKDIAIFQTPSYVETERIFTRISTSEPALALRVLTMAYMDDLLYRGYFINSPRHDLGDEDEELGAHGPPINPNDPLMPDEQVFATHQRYYDFDEPTLLNDSARATQFFRWIKHVRQHCPKVVAHPGDEIVATAHVAPLAKTMAQPTFPFDRSQLPAETAEHLHTIQRQSPLAVNGIEGTLAGSNSFSIKIEGIVSEGSKKSISTVYRCRELLTI</sequence>
<dbReference type="Proteomes" id="UP001055072">
    <property type="component" value="Unassembled WGS sequence"/>
</dbReference>